<protein>
    <submittedName>
        <fullName evidence="5">Uncharacterized protein</fullName>
    </submittedName>
</protein>
<dbReference type="Pfam" id="PF00990">
    <property type="entry name" value="GGDEF"/>
    <property type="match status" value="1"/>
</dbReference>
<evidence type="ECO:0000259" key="4">
    <source>
        <dbReference type="PROSITE" id="PS50924"/>
    </source>
</evidence>
<dbReference type="CDD" id="cd01948">
    <property type="entry name" value="EAL"/>
    <property type="match status" value="1"/>
</dbReference>
<evidence type="ECO:0000256" key="1">
    <source>
        <dbReference type="PROSITE-ProRule" id="PRU00244"/>
    </source>
</evidence>
<organism evidence="5 6">
    <name type="scientific">Paracraurococcus ruber</name>
    <dbReference type="NCBI Taxonomy" id="77675"/>
    <lineage>
        <taxon>Bacteria</taxon>
        <taxon>Pseudomonadati</taxon>
        <taxon>Pseudomonadota</taxon>
        <taxon>Alphaproteobacteria</taxon>
        <taxon>Acetobacterales</taxon>
        <taxon>Roseomonadaceae</taxon>
        <taxon>Paracraurococcus</taxon>
    </lineage>
</organism>
<feature type="transmembrane region" description="Helical" evidence="1">
    <location>
        <begin position="129"/>
        <end position="149"/>
    </location>
</feature>
<dbReference type="PANTHER" id="PTHR44757:SF2">
    <property type="entry name" value="BIOFILM ARCHITECTURE MAINTENANCE PROTEIN MBAA"/>
    <property type="match status" value="1"/>
</dbReference>
<dbReference type="EMBL" id="NRSG01000141">
    <property type="protein sequence ID" value="MBK1660031.1"/>
    <property type="molecule type" value="Genomic_DNA"/>
</dbReference>
<dbReference type="InterPro" id="IPR035919">
    <property type="entry name" value="EAL_sf"/>
</dbReference>
<dbReference type="Gene3D" id="3.30.450.20">
    <property type="entry name" value="PAS domain"/>
    <property type="match status" value="1"/>
</dbReference>
<dbReference type="InterPro" id="IPR001633">
    <property type="entry name" value="EAL_dom"/>
</dbReference>
<proteinExistence type="predicted"/>
<dbReference type="Gene3D" id="3.20.20.450">
    <property type="entry name" value="EAL domain"/>
    <property type="match status" value="1"/>
</dbReference>
<dbReference type="SUPFAM" id="SSF55785">
    <property type="entry name" value="PYP-like sensor domain (PAS domain)"/>
    <property type="match status" value="1"/>
</dbReference>
<dbReference type="PROSITE" id="PS50887">
    <property type="entry name" value="GGDEF"/>
    <property type="match status" value="1"/>
</dbReference>
<dbReference type="SMART" id="SM00091">
    <property type="entry name" value="PAS"/>
    <property type="match status" value="1"/>
</dbReference>
<dbReference type="PANTHER" id="PTHR44757">
    <property type="entry name" value="DIGUANYLATE CYCLASE DGCP"/>
    <property type="match status" value="1"/>
</dbReference>
<dbReference type="PROSITE" id="PS50924">
    <property type="entry name" value="MHYT"/>
    <property type="match status" value="1"/>
</dbReference>
<dbReference type="NCBIfam" id="TIGR00254">
    <property type="entry name" value="GGDEF"/>
    <property type="match status" value="1"/>
</dbReference>
<evidence type="ECO:0000259" key="3">
    <source>
        <dbReference type="PROSITE" id="PS50887"/>
    </source>
</evidence>
<dbReference type="InterPro" id="IPR035965">
    <property type="entry name" value="PAS-like_dom_sf"/>
</dbReference>
<dbReference type="Gene3D" id="3.30.70.270">
    <property type="match status" value="1"/>
</dbReference>
<comment type="caution">
    <text evidence="5">The sequence shown here is derived from an EMBL/GenBank/DDBJ whole genome shotgun (WGS) entry which is preliminary data.</text>
</comment>
<dbReference type="SMART" id="SM00267">
    <property type="entry name" value="GGDEF"/>
    <property type="match status" value="1"/>
</dbReference>
<keyword evidence="1" id="KW-1133">Transmembrane helix</keyword>
<dbReference type="InterPro" id="IPR000160">
    <property type="entry name" value="GGDEF_dom"/>
</dbReference>
<feature type="transmembrane region" description="Helical" evidence="1">
    <location>
        <begin position="196"/>
        <end position="214"/>
    </location>
</feature>
<dbReference type="CDD" id="cd00130">
    <property type="entry name" value="PAS"/>
    <property type="match status" value="1"/>
</dbReference>
<dbReference type="InterPro" id="IPR005330">
    <property type="entry name" value="MHYT_dom"/>
</dbReference>
<dbReference type="Proteomes" id="UP000697995">
    <property type="component" value="Unassembled WGS sequence"/>
</dbReference>
<evidence type="ECO:0000313" key="5">
    <source>
        <dbReference type="EMBL" id="MBK1660031.1"/>
    </source>
</evidence>
<reference evidence="5 6" key="1">
    <citation type="journal article" date="2020" name="Microorganisms">
        <title>Osmotic Adaptation and Compatible Solute Biosynthesis of Phototrophic Bacteria as Revealed from Genome Analyses.</title>
        <authorList>
            <person name="Imhoff J.F."/>
            <person name="Rahn T."/>
            <person name="Kunzel S."/>
            <person name="Keller A."/>
            <person name="Neulinger S.C."/>
        </authorList>
    </citation>
    <scope>NUCLEOTIDE SEQUENCE [LARGE SCALE GENOMIC DNA]</scope>
    <source>
        <strain evidence="5 6">DSM 15382</strain>
    </source>
</reference>
<accession>A0ABS1D0E7</accession>
<feature type="transmembrane region" description="Helical" evidence="1">
    <location>
        <begin position="67"/>
        <end position="87"/>
    </location>
</feature>
<gene>
    <name evidence="5" type="ORF">CKO45_17515</name>
</gene>
<feature type="transmembrane region" description="Helical" evidence="1">
    <location>
        <begin position="164"/>
        <end position="184"/>
    </location>
</feature>
<dbReference type="CDD" id="cd01949">
    <property type="entry name" value="GGDEF"/>
    <property type="match status" value="1"/>
</dbReference>
<dbReference type="PROSITE" id="PS50883">
    <property type="entry name" value="EAL"/>
    <property type="match status" value="1"/>
</dbReference>
<feature type="domain" description="MHYT" evidence="4">
    <location>
        <begin position="23"/>
        <end position="217"/>
    </location>
</feature>
<feature type="domain" description="GGDEF" evidence="3">
    <location>
        <begin position="417"/>
        <end position="550"/>
    </location>
</feature>
<dbReference type="Pfam" id="PF00563">
    <property type="entry name" value="EAL"/>
    <property type="match status" value="1"/>
</dbReference>
<dbReference type="InterPro" id="IPR000014">
    <property type="entry name" value="PAS"/>
</dbReference>
<sequence>MPPGEASGKREMLRVIGCLSDEHDPWRLAGAVLICALASLTACLLLGRMRAADRLGQARRQRLWQGLAGLVLGGGAWMTHFVAMLAYDPGLPTGFALGPTLGSALLAVAAAVIGAGLCRARPGADAGSLRCLLGGALAGAGMGSMHYLGMAGLHMQAWLRFDPAFVVVSLASVMLLGALAFRLASGAGPRPHLRAAPVQVAAIAAVHFIGMAAVEVFPDGALPVPDAAGDHRLLTLVLSLGAILLLLAGLAALLFEAWAETRWQAQESARLRGLAEATFEGVAICDGPVITEVNRQLAELLGQPRHAVLGARIDRFLDPGPEQPVLALLAEAERRPVAAGLTGSGDQPVPVELRVRPLASGAGQRRVVAVRDLRASLASEARIRHLALHDPLTDLGNRLLLRERLVDEVRQARVTGRGLAVLCLDLDRFKAVNDLHGHAAGDELLRQVAGRLRAELREADFAARLGGDEFVVLQSGVDLSRASSLAKRLNAVLARPYALQAGQQASVSASIGVAVFPLDGDAPDALLTRADMALYRAKEAGRNGFAFYDPEMEAETRTRRQLEQDLRRAEERGELQLLYQPQAEVASGRIRGFEALLRWRHPERGMIPPDLFVPLAEASGAIMPIGAWVLRQACAEAAAWPRPLDIAVNISPVQILHGDLVALVTETLRETGLDPARLELEVTEGVLIRDGAQALGVLTRLKALGVRVAMDDFGTGYSSLSTLRAFPFDKIKVDRSFVRDLDTSPEAAAIVRAVLGLGRGLGLPVIAEGVETEAQRQALAAIDCAAIQGYLIGRPAPIGSFGTALGRLG</sequence>
<dbReference type="InterPro" id="IPR029787">
    <property type="entry name" value="Nucleotide_cyclase"/>
</dbReference>
<feature type="domain" description="EAL" evidence="2">
    <location>
        <begin position="559"/>
        <end position="809"/>
    </location>
</feature>
<feature type="transmembrane region" description="Helical" evidence="1">
    <location>
        <begin position="93"/>
        <end position="117"/>
    </location>
</feature>
<keyword evidence="1" id="KW-0812">Transmembrane</keyword>
<evidence type="ECO:0000259" key="2">
    <source>
        <dbReference type="PROSITE" id="PS50883"/>
    </source>
</evidence>
<name>A0ABS1D0E7_9PROT</name>
<evidence type="ECO:0000313" key="6">
    <source>
        <dbReference type="Proteomes" id="UP000697995"/>
    </source>
</evidence>
<dbReference type="Pfam" id="PF03707">
    <property type="entry name" value="MHYT"/>
    <property type="match status" value="2"/>
</dbReference>
<dbReference type="InterPro" id="IPR052155">
    <property type="entry name" value="Biofilm_reg_signaling"/>
</dbReference>
<dbReference type="InterPro" id="IPR043128">
    <property type="entry name" value="Rev_trsase/Diguanyl_cyclase"/>
</dbReference>
<dbReference type="SUPFAM" id="SSF141868">
    <property type="entry name" value="EAL domain-like"/>
    <property type="match status" value="1"/>
</dbReference>
<feature type="transmembrane region" description="Helical" evidence="1">
    <location>
        <begin position="28"/>
        <end position="46"/>
    </location>
</feature>
<keyword evidence="6" id="KW-1185">Reference proteome</keyword>
<dbReference type="Pfam" id="PF13426">
    <property type="entry name" value="PAS_9"/>
    <property type="match status" value="1"/>
</dbReference>
<feature type="transmembrane region" description="Helical" evidence="1">
    <location>
        <begin position="234"/>
        <end position="255"/>
    </location>
</feature>
<dbReference type="SUPFAM" id="SSF55073">
    <property type="entry name" value="Nucleotide cyclase"/>
    <property type="match status" value="1"/>
</dbReference>
<keyword evidence="1" id="KW-0472">Membrane</keyword>
<dbReference type="SMART" id="SM00052">
    <property type="entry name" value="EAL"/>
    <property type="match status" value="1"/>
</dbReference>